<protein>
    <submittedName>
        <fullName evidence="1">Uncharacterized protein</fullName>
    </submittedName>
</protein>
<evidence type="ECO:0000313" key="2">
    <source>
        <dbReference type="Proteomes" id="UP001497472"/>
    </source>
</evidence>
<proteinExistence type="predicted"/>
<reference evidence="1 2" key="1">
    <citation type="submission" date="2023-11" db="EMBL/GenBank/DDBJ databases">
        <authorList>
            <person name="Okamura Y."/>
        </authorList>
    </citation>
    <scope>NUCLEOTIDE SEQUENCE [LARGE SCALE GENOMIC DNA]</scope>
</reference>
<name>A0AAV1J5L0_9NEOP</name>
<dbReference type="EMBL" id="CAVLEF010000005">
    <property type="protein sequence ID" value="CAK1544154.1"/>
    <property type="molecule type" value="Genomic_DNA"/>
</dbReference>
<keyword evidence="2" id="KW-1185">Reference proteome</keyword>
<evidence type="ECO:0000313" key="1">
    <source>
        <dbReference type="EMBL" id="CAK1544154.1"/>
    </source>
</evidence>
<organism evidence="1 2">
    <name type="scientific">Leptosia nina</name>
    <dbReference type="NCBI Taxonomy" id="320188"/>
    <lineage>
        <taxon>Eukaryota</taxon>
        <taxon>Metazoa</taxon>
        <taxon>Ecdysozoa</taxon>
        <taxon>Arthropoda</taxon>
        <taxon>Hexapoda</taxon>
        <taxon>Insecta</taxon>
        <taxon>Pterygota</taxon>
        <taxon>Neoptera</taxon>
        <taxon>Endopterygota</taxon>
        <taxon>Lepidoptera</taxon>
        <taxon>Glossata</taxon>
        <taxon>Ditrysia</taxon>
        <taxon>Papilionoidea</taxon>
        <taxon>Pieridae</taxon>
        <taxon>Pierinae</taxon>
        <taxon>Leptosia</taxon>
    </lineage>
</organism>
<comment type="caution">
    <text evidence="1">The sequence shown here is derived from an EMBL/GenBank/DDBJ whole genome shotgun (WGS) entry which is preliminary data.</text>
</comment>
<sequence length="188" mass="21996">MEIKGIRDILNYANQLPPATRQLGWISAIKKTLETITSLDNFAIMNMEDLTWNQCQNVKQIRYTDRFLLQSRNGSLGHQFGIRCRRMSLSDKRNERYVVELDPRGVDWRRTGASEAAQLSAPAFIHSHVPRRPSFKQPDFNAACALSYGEKSLVQSMLSHFRMLAWRRKHEEKSLRYNEFVVLKTHYH</sequence>
<accession>A0AAV1J5L0</accession>
<gene>
    <name evidence="1" type="ORF">LNINA_LOCUS3924</name>
</gene>
<dbReference type="Proteomes" id="UP001497472">
    <property type="component" value="Unassembled WGS sequence"/>
</dbReference>
<dbReference type="AlphaFoldDB" id="A0AAV1J5L0"/>